<evidence type="ECO:0000313" key="2">
    <source>
        <dbReference type="Proteomes" id="UP000299102"/>
    </source>
</evidence>
<dbReference type="AlphaFoldDB" id="A0A4C1VR50"/>
<name>A0A4C1VR50_EUMVA</name>
<proteinExistence type="predicted"/>
<dbReference type="Proteomes" id="UP000299102">
    <property type="component" value="Unassembled WGS sequence"/>
</dbReference>
<comment type="caution">
    <text evidence="1">The sequence shown here is derived from an EMBL/GenBank/DDBJ whole genome shotgun (WGS) entry which is preliminary data.</text>
</comment>
<reference evidence="1 2" key="1">
    <citation type="journal article" date="2019" name="Commun. Biol.">
        <title>The bagworm genome reveals a unique fibroin gene that provides high tensile strength.</title>
        <authorList>
            <person name="Kono N."/>
            <person name="Nakamura H."/>
            <person name="Ohtoshi R."/>
            <person name="Tomita M."/>
            <person name="Numata K."/>
            <person name="Arakawa K."/>
        </authorList>
    </citation>
    <scope>NUCLEOTIDE SEQUENCE [LARGE SCALE GENOMIC DNA]</scope>
</reference>
<dbReference type="EMBL" id="BGZK01000402">
    <property type="protein sequence ID" value="GBP41606.1"/>
    <property type="molecule type" value="Genomic_DNA"/>
</dbReference>
<keyword evidence="2" id="KW-1185">Reference proteome</keyword>
<sequence>MSVKKIGENDHASYQKQVVTVVLEHLQPYRCYQCIVGRLNRNSISDERESRLTELGMSREKEVESGIKLGKSSGVPRPPHVPAVRYAAAGNRPLIITA</sequence>
<protein>
    <submittedName>
        <fullName evidence="1">Uncharacterized protein</fullName>
    </submittedName>
</protein>
<evidence type="ECO:0000313" key="1">
    <source>
        <dbReference type="EMBL" id="GBP41606.1"/>
    </source>
</evidence>
<organism evidence="1 2">
    <name type="scientific">Eumeta variegata</name>
    <name type="common">Bagworm moth</name>
    <name type="synonym">Eumeta japonica</name>
    <dbReference type="NCBI Taxonomy" id="151549"/>
    <lineage>
        <taxon>Eukaryota</taxon>
        <taxon>Metazoa</taxon>
        <taxon>Ecdysozoa</taxon>
        <taxon>Arthropoda</taxon>
        <taxon>Hexapoda</taxon>
        <taxon>Insecta</taxon>
        <taxon>Pterygota</taxon>
        <taxon>Neoptera</taxon>
        <taxon>Endopterygota</taxon>
        <taxon>Lepidoptera</taxon>
        <taxon>Glossata</taxon>
        <taxon>Ditrysia</taxon>
        <taxon>Tineoidea</taxon>
        <taxon>Psychidae</taxon>
        <taxon>Oiketicinae</taxon>
        <taxon>Eumeta</taxon>
    </lineage>
</organism>
<accession>A0A4C1VR50</accession>
<gene>
    <name evidence="1" type="ORF">EVAR_34039_1</name>
</gene>